<feature type="transmembrane region" description="Helical" evidence="1">
    <location>
        <begin position="156"/>
        <end position="178"/>
    </location>
</feature>
<organism evidence="2 3">
    <name type="scientific">Puia dinghuensis</name>
    <dbReference type="NCBI Taxonomy" id="1792502"/>
    <lineage>
        <taxon>Bacteria</taxon>
        <taxon>Pseudomonadati</taxon>
        <taxon>Bacteroidota</taxon>
        <taxon>Chitinophagia</taxon>
        <taxon>Chitinophagales</taxon>
        <taxon>Chitinophagaceae</taxon>
        <taxon>Puia</taxon>
    </lineage>
</organism>
<proteinExistence type="predicted"/>
<evidence type="ECO:0000313" key="3">
    <source>
        <dbReference type="Proteomes" id="UP000607559"/>
    </source>
</evidence>
<name>A0A8J2UFS1_9BACT</name>
<comment type="caution">
    <text evidence="2">The sequence shown here is derived from an EMBL/GenBank/DDBJ whole genome shotgun (WGS) entry which is preliminary data.</text>
</comment>
<evidence type="ECO:0000313" key="2">
    <source>
        <dbReference type="EMBL" id="GGB11232.1"/>
    </source>
</evidence>
<dbReference type="RefSeq" id="WP_188934728.1">
    <property type="nucleotide sequence ID" value="NZ_BMJC01000004.1"/>
</dbReference>
<accession>A0A8J2UFS1</accession>
<keyword evidence="1" id="KW-0812">Transmembrane</keyword>
<feature type="transmembrane region" description="Helical" evidence="1">
    <location>
        <begin position="123"/>
        <end position="144"/>
    </location>
</feature>
<gene>
    <name evidence="2" type="ORF">GCM10011511_38530</name>
</gene>
<feature type="transmembrane region" description="Helical" evidence="1">
    <location>
        <begin position="73"/>
        <end position="90"/>
    </location>
</feature>
<dbReference type="AlphaFoldDB" id="A0A8J2UFS1"/>
<protein>
    <submittedName>
        <fullName evidence="2">Uncharacterized protein</fullName>
    </submittedName>
</protein>
<feature type="transmembrane region" description="Helical" evidence="1">
    <location>
        <begin position="49"/>
        <end position="67"/>
    </location>
</feature>
<keyword evidence="1" id="KW-1133">Transmembrane helix</keyword>
<sequence length="203" mass="23442">MELETLKAIWKEQDVTPDAAASRDELLALLQKRSHGPIDRMRRNLRKEAVIMAITYSGCIVFYLLAFNGSMSRVAWVFVGVLAFYFGYYYRKNQLLKRMQCVSCEVRSNLAGQLKTLQKYLRFYFWSGTLAAPVSIIAAFGIALQSRLADEPPFHWWRAIGLLSALIVVTTVATYFVNRWGIDKFYGRHVRKLQELLREMDEG</sequence>
<keyword evidence="3" id="KW-1185">Reference proteome</keyword>
<reference evidence="2" key="1">
    <citation type="journal article" date="2014" name="Int. J. Syst. Evol. Microbiol.">
        <title>Complete genome sequence of Corynebacterium casei LMG S-19264T (=DSM 44701T), isolated from a smear-ripened cheese.</title>
        <authorList>
            <consortium name="US DOE Joint Genome Institute (JGI-PGF)"/>
            <person name="Walter F."/>
            <person name="Albersmeier A."/>
            <person name="Kalinowski J."/>
            <person name="Ruckert C."/>
        </authorList>
    </citation>
    <scope>NUCLEOTIDE SEQUENCE</scope>
    <source>
        <strain evidence="2">CGMCC 1.15448</strain>
    </source>
</reference>
<dbReference type="EMBL" id="BMJC01000004">
    <property type="protein sequence ID" value="GGB11232.1"/>
    <property type="molecule type" value="Genomic_DNA"/>
</dbReference>
<evidence type="ECO:0000256" key="1">
    <source>
        <dbReference type="SAM" id="Phobius"/>
    </source>
</evidence>
<keyword evidence="1" id="KW-0472">Membrane</keyword>
<reference evidence="2" key="2">
    <citation type="submission" date="2020-09" db="EMBL/GenBank/DDBJ databases">
        <authorList>
            <person name="Sun Q."/>
            <person name="Zhou Y."/>
        </authorList>
    </citation>
    <scope>NUCLEOTIDE SEQUENCE</scope>
    <source>
        <strain evidence="2">CGMCC 1.15448</strain>
    </source>
</reference>
<dbReference type="Proteomes" id="UP000607559">
    <property type="component" value="Unassembled WGS sequence"/>
</dbReference>